<dbReference type="Proteomes" id="UP000033448">
    <property type="component" value="Unassembled WGS sequence"/>
</dbReference>
<reference evidence="2" key="3">
    <citation type="submission" date="2016-10" db="EMBL/GenBank/DDBJ databases">
        <authorList>
            <person name="de Groot N.N."/>
        </authorList>
    </citation>
    <scope>NUCLEOTIDE SEQUENCE [LARGE SCALE GENOMIC DNA]</scope>
    <source>
        <strain evidence="2">CL127</strain>
    </source>
</reference>
<accession>A0A0F0L1H7</accession>
<accession>A0A1I6IS40</accession>
<evidence type="ECO:0000313" key="4">
    <source>
        <dbReference type="Proteomes" id="UP000198877"/>
    </source>
</evidence>
<keyword evidence="3" id="KW-1185">Reference proteome</keyword>
<gene>
    <name evidence="1" type="ORF">RL72_00722</name>
    <name evidence="2" type="ORF">SAMN04488591_2970</name>
</gene>
<evidence type="ECO:0000313" key="1">
    <source>
        <dbReference type="EMBL" id="KJL26983.1"/>
    </source>
</evidence>
<dbReference type="Proteomes" id="UP000198877">
    <property type="component" value="Unassembled WGS sequence"/>
</dbReference>
<name>A0A0F0L1H7_9MICO</name>
<dbReference type="AlphaFoldDB" id="A0A0F0L1H7"/>
<proteinExistence type="predicted"/>
<evidence type="ECO:0000313" key="3">
    <source>
        <dbReference type="Proteomes" id="UP000033448"/>
    </source>
</evidence>
<organism evidence="1 3">
    <name type="scientific">Microbacterium azadirachtae</name>
    <dbReference type="NCBI Taxonomy" id="582680"/>
    <lineage>
        <taxon>Bacteria</taxon>
        <taxon>Bacillati</taxon>
        <taxon>Actinomycetota</taxon>
        <taxon>Actinomycetes</taxon>
        <taxon>Micrococcales</taxon>
        <taxon>Microbacteriaceae</taxon>
        <taxon>Microbacterium</taxon>
    </lineage>
</organism>
<sequence>MGIRRRGRPGTSGEEFRAAPLYDGGILRFGL</sequence>
<protein>
    <submittedName>
        <fullName evidence="1">Uncharacterized protein</fullName>
    </submittedName>
</protein>
<reference evidence="4" key="2">
    <citation type="submission" date="2016-10" db="EMBL/GenBank/DDBJ databases">
        <authorList>
            <person name="Varghese N."/>
            <person name="Submissions S."/>
        </authorList>
    </citation>
    <scope>NUCLEOTIDE SEQUENCE [LARGE SCALE GENOMIC DNA]</scope>
    <source>
        <strain evidence="4">CL127</strain>
    </source>
</reference>
<dbReference type="EMBL" id="JYIT01000059">
    <property type="protein sequence ID" value="KJL26983.1"/>
    <property type="molecule type" value="Genomic_DNA"/>
</dbReference>
<reference evidence="1 3" key="1">
    <citation type="submission" date="2015-02" db="EMBL/GenBank/DDBJ databases">
        <title>Draft genome sequences of ten Microbacterium spp. with emphasis on heavy metal contaminated environments.</title>
        <authorList>
            <person name="Corretto E."/>
        </authorList>
    </citation>
    <scope>NUCLEOTIDE SEQUENCE [LARGE SCALE GENOMIC DNA]</scope>
    <source>
        <strain evidence="1 3">DSM 23848</strain>
    </source>
</reference>
<dbReference type="PATRIC" id="fig|582680.7.peg.749"/>
<evidence type="ECO:0000313" key="2">
    <source>
        <dbReference type="EMBL" id="SFR69050.1"/>
    </source>
</evidence>
<dbReference type="EMBL" id="FOYR01000003">
    <property type="protein sequence ID" value="SFR69050.1"/>
    <property type="molecule type" value="Genomic_DNA"/>
</dbReference>